<evidence type="ECO:0000256" key="6">
    <source>
        <dbReference type="ARBA" id="ARBA00023136"/>
    </source>
</evidence>
<comment type="caution">
    <text evidence="10">The sequence shown here is derived from an EMBL/GenBank/DDBJ whole genome shotgun (WGS) entry which is preliminary data.</text>
</comment>
<dbReference type="SUPFAM" id="SSF51735">
    <property type="entry name" value="NAD(P)-binding Rossmann-fold domains"/>
    <property type="match status" value="1"/>
</dbReference>
<evidence type="ECO:0000256" key="2">
    <source>
        <dbReference type="ARBA" id="ARBA00022692"/>
    </source>
</evidence>
<keyword evidence="11" id="KW-1185">Reference proteome</keyword>
<keyword evidence="4 9" id="KW-1133">Transmembrane helix</keyword>
<organism evidence="10 11">
    <name type="scientific">Aspergillus steynii IBT 23096</name>
    <dbReference type="NCBI Taxonomy" id="1392250"/>
    <lineage>
        <taxon>Eukaryota</taxon>
        <taxon>Fungi</taxon>
        <taxon>Dikarya</taxon>
        <taxon>Ascomycota</taxon>
        <taxon>Pezizomycotina</taxon>
        <taxon>Eurotiomycetes</taxon>
        <taxon>Eurotiomycetidae</taxon>
        <taxon>Eurotiales</taxon>
        <taxon>Aspergillaceae</taxon>
        <taxon>Aspergillus</taxon>
        <taxon>Aspergillus subgen. Circumdati</taxon>
    </lineage>
</organism>
<dbReference type="InterPro" id="IPR002347">
    <property type="entry name" value="SDR_fam"/>
</dbReference>
<gene>
    <name evidence="10" type="ORF">P170DRAFT_455384</name>
</gene>
<evidence type="ECO:0000256" key="3">
    <source>
        <dbReference type="ARBA" id="ARBA00022968"/>
    </source>
</evidence>
<dbReference type="GeneID" id="36559220"/>
<keyword evidence="5" id="KW-0333">Golgi apparatus</keyword>
<evidence type="ECO:0000256" key="9">
    <source>
        <dbReference type="SAM" id="Phobius"/>
    </source>
</evidence>
<dbReference type="PANTHER" id="PTHR43083">
    <property type="entry name" value="MANNAN POLYMERASE II"/>
    <property type="match status" value="1"/>
</dbReference>
<feature type="compositionally biased region" description="Polar residues" evidence="8">
    <location>
        <begin position="756"/>
        <end position="767"/>
    </location>
</feature>
<dbReference type="GO" id="GO:0006487">
    <property type="term" value="P:protein N-linked glycosylation"/>
    <property type="evidence" value="ECO:0007669"/>
    <property type="project" value="TreeGrafter"/>
</dbReference>
<evidence type="ECO:0000256" key="4">
    <source>
        <dbReference type="ARBA" id="ARBA00022989"/>
    </source>
</evidence>
<sequence length="822" mass="91557">MATTLHGTAIITGANGSLGSEVAIAIAKAQPFVHLMLLARDIRSESVKDLTARLRLIGPRSVEVLRVDLANFNSVVSFSQNTVERVQSKEIPPVTLLINCAASSSYVADQGTRDGYDPVYQTNSIAPFLLTVTLLEAFRAGDGTPNGGAKIINIGCASMSKGSLDYFEKNDLNDANQRPGSPISAKDGNIRYGSSKLLMSAAMYALRRSLVLSGSIALNIFTLDPGNLTGENHLTTAAPLSVRMAHQTRSGLGPFLRVFSKSAINKATVPAKIIAKIAFQRETVENWGRERYFILDSEYEAGSVIPVLRDPAQMDALLKKVMRQVEIGIKGMGFQPRPQPALRRRRQLIHRLCFLGGISIFLLVLIFPSWRAALLPTFSLGLVASSDDLHIQTTRYYDLSKTQGTGSGWENGERVLMCTPLRDASSHLPMFFSHLRNLTYPHNLIDLAFLVSDSKDGTLEMLSSMLDELQNDVDPKMSFGEISVIQKDFGQKVTQDVESRHGFAAQAGRRKLMAQARNWLLSATLRPTHSWVYWRDADVQTAPSTIIEDLMRHDKDVIVPNVWRPLPDWLGGEQPYDLNSWQESETALALAETLDEDAVIVEGYAEYATWRPHLAYLRDPYGDGDMEMELDGVGGVSILAKARVFRAGVHFPAFSFEKHAETEGFGKMAKRMGFSVIGLPHYTIWHLYEPSVDDLRHMEEMEQERKAREKEEKEQAERTERVKTMFKDTKTQWEIDNAFVRDSIEEEQREQKASEPVSNEDTKSPGNNPAAKEAPEQQGPKDPKEKVSEPLKGDDIRNSEEAPAIKPAKGRVDSLDDEQTRH</sequence>
<dbReference type="VEuPathDB" id="FungiDB:P170DRAFT_455384"/>
<keyword evidence="2 9" id="KW-0812">Transmembrane</keyword>
<proteinExistence type="inferred from homology"/>
<dbReference type="Pfam" id="PF00106">
    <property type="entry name" value="adh_short"/>
    <property type="match status" value="1"/>
</dbReference>
<dbReference type="RefSeq" id="XP_024706411.1">
    <property type="nucleotide sequence ID" value="XM_024851521.1"/>
</dbReference>
<evidence type="ECO:0000256" key="5">
    <source>
        <dbReference type="ARBA" id="ARBA00023034"/>
    </source>
</evidence>
<feature type="compositionally biased region" description="Basic and acidic residues" evidence="8">
    <location>
        <begin position="810"/>
        <end position="822"/>
    </location>
</feature>
<evidence type="ECO:0000256" key="7">
    <source>
        <dbReference type="ARBA" id="ARBA00037964"/>
    </source>
</evidence>
<dbReference type="AlphaFoldDB" id="A0A2I2GDY5"/>
<dbReference type="OrthoDB" id="204164at2759"/>
<keyword evidence="6 9" id="KW-0472">Membrane</keyword>
<dbReference type="GO" id="GO:0000136">
    <property type="term" value="C:mannan polymerase complex"/>
    <property type="evidence" value="ECO:0007669"/>
    <property type="project" value="TreeGrafter"/>
</dbReference>
<evidence type="ECO:0000256" key="1">
    <source>
        <dbReference type="ARBA" id="ARBA00004323"/>
    </source>
</evidence>
<dbReference type="GO" id="GO:0000009">
    <property type="term" value="F:alpha-1,6-mannosyltransferase activity"/>
    <property type="evidence" value="ECO:0007669"/>
    <property type="project" value="TreeGrafter"/>
</dbReference>
<dbReference type="Proteomes" id="UP000234275">
    <property type="component" value="Unassembled WGS sequence"/>
</dbReference>
<feature type="compositionally biased region" description="Basic and acidic residues" evidence="8">
    <location>
        <begin position="773"/>
        <end position="800"/>
    </location>
</feature>
<dbReference type="InterPro" id="IPR036291">
    <property type="entry name" value="NAD(P)-bd_dom_sf"/>
</dbReference>
<dbReference type="InterPro" id="IPR029044">
    <property type="entry name" value="Nucleotide-diphossugar_trans"/>
</dbReference>
<feature type="region of interest" description="Disordered" evidence="8">
    <location>
        <begin position="745"/>
        <end position="822"/>
    </location>
</feature>
<dbReference type="EMBL" id="MSFO01000003">
    <property type="protein sequence ID" value="PLB51109.1"/>
    <property type="molecule type" value="Genomic_DNA"/>
</dbReference>
<dbReference type="GO" id="GO:0000032">
    <property type="term" value="P:cell wall mannoprotein biosynthetic process"/>
    <property type="evidence" value="ECO:0007669"/>
    <property type="project" value="TreeGrafter"/>
</dbReference>
<dbReference type="Gene3D" id="3.90.550.10">
    <property type="entry name" value="Spore Coat Polysaccharide Biosynthesis Protein SpsA, Chain A"/>
    <property type="match status" value="1"/>
</dbReference>
<evidence type="ECO:0000256" key="8">
    <source>
        <dbReference type="SAM" id="MobiDB-lite"/>
    </source>
</evidence>
<comment type="subcellular location">
    <subcellularLocation>
        <location evidence="1">Golgi apparatus membrane</location>
        <topology evidence="1">Single-pass type II membrane protein</topology>
    </subcellularLocation>
</comment>
<feature type="region of interest" description="Disordered" evidence="8">
    <location>
        <begin position="700"/>
        <end position="725"/>
    </location>
</feature>
<evidence type="ECO:0000313" key="10">
    <source>
        <dbReference type="EMBL" id="PLB51109.1"/>
    </source>
</evidence>
<evidence type="ECO:0000313" key="11">
    <source>
        <dbReference type="Proteomes" id="UP000234275"/>
    </source>
</evidence>
<dbReference type="SUPFAM" id="SSF53448">
    <property type="entry name" value="Nucleotide-diphospho-sugar transferases"/>
    <property type="match status" value="1"/>
</dbReference>
<dbReference type="InterPro" id="IPR052086">
    <property type="entry name" value="Mannan_Polymerase_Subunit"/>
</dbReference>
<dbReference type="FunFam" id="3.90.550.10:FF:000017">
    <property type="entry name" value="Mannan polymerase II complex ANP1 subunit"/>
    <property type="match status" value="1"/>
</dbReference>
<dbReference type="Gene3D" id="3.40.50.720">
    <property type="entry name" value="NAD(P)-binding Rossmann-like Domain"/>
    <property type="match status" value="1"/>
</dbReference>
<comment type="similarity">
    <text evidence="7">Belongs to the ANP1/MMN9/VAN1 family.</text>
</comment>
<dbReference type="PANTHER" id="PTHR43083:SF2">
    <property type="entry name" value="MANNAN POLYMERASE II COMPLEX ANP1 SUBUNIT"/>
    <property type="match status" value="1"/>
</dbReference>
<accession>A0A2I2GDY5</accession>
<dbReference type="STRING" id="1392250.A0A2I2GDY5"/>
<protein>
    <submittedName>
        <fullName evidence="10">Anp1-domain-containing protein</fullName>
    </submittedName>
</protein>
<keyword evidence="3" id="KW-0735">Signal-anchor</keyword>
<dbReference type="Pfam" id="PF03452">
    <property type="entry name" value="Anp1"/>
    <property type="match status" value="1"/>
</dbReference>
<reference evidence="10 11" key="1">
    <citation type="submission" date="2016-12" db="EMBL/GenBank/DDBJ databases">
        <title>The genomes of Aspergillus section Nigri reveals drivers in fungal speciation.</title>
        <authorList>
            <consortium name="DOE Joint Genome Institute"/>
            <person name="Vesth T.C."/>
            <person name="Nybo J."/>
            <person name="Theobald S."/>
            <person name="Brandl J."/>
            <person name="Frisvad J.C."/>
            <person name="Nielsen K.F."/>
            <person name="Lyhne E.K."/>
            <person name="Kogle M.E."/>
            <person name="Kuo A."/>
            <person name="Riley R."/>
            <person name="Clum A."/>
            <person name="Nolan M."/>
            <person name="Lipzen A."/>
            <person name="Salamov A."/>
            <person name="Henrissat B."/>
            <person name="Wiebenga A."/>
            <person name="De Vries R.P."/>
            <person name="Grigoriev I.V."/>
            <person name="Mortensen U.H."/>
            <person name="Andersen M.R."/>
            <person name="Baker S.E."/>
        </authorList>
    </citation>
    <scope>NUCLEOTIDE SEQUENCE [LARGE SCALE GENOMIC DNA]</scope>
    <source>
        <strain evidence="10 11">IBT 23096</strain>
    </source>
</reference>
<feature type="transmembrane region" description="Helical" evidence="9">
    <location>
        <begin position="352"/>
        <end position="370"/>
    </location>
</feature>
<name>A0A2I2GDY5_9EURO</name>